<evidence type="ECO:0000256" key="1">
    <source>
        <dbReference type="SAM" id="Phobius"/>
    </source>
</evidence>
<evidence type="ECO:0000313" key="2">
    <source>
        <dbReference type="EMBL" id="MDQ0995872.1"/>
    </source>
</evidence>
<accession>A0ABU0S541</accession>
<keyword evidence="1" id="KW-1133">Transmembrane helix</keyword>
<gene>
    <name evidence="2" type="ORF">QFZ34_001049</name>
</gene>
<comment type="caution">
    <text evidence="2">The sequence shown here is derived from an EMBL/GenBank/DDBJ whole genome shotgun (WGS) entry which is preliminary data.</text>
</comment>
<protein>
    <submittedName>
        <fullName evidence="2">Uncharacterized protein</fullName>
    </submittedName>
</protein>
<dbReference type="EMBL" id="JAUSZT010000002">
    <property type="protein sequence ID" value="MDQ0995872.1"/>
    <property type="molecule type" value="Genomic_DNA"/>
</dbReference>
<dbReference type="Proteomes" id="UP001237780">
    <property type="component" value="Unassembled WGS sequence"/>
</dbReference>
<keyword evidence="1" id="KW-0472">Membrane</keyword>
<keyword evidence="1" id="KW-0812">Transmembrane</keyword>
<sequence length="57" mass="6579">MITPNVFTELLVVTVGERPFHRFVPVTLLLQAPIFVFHGFFAIPSERVIFLFRGVFD</sequence>
<keyword evidence="3" id="KW-1185">Reference proteome</keyword>
<feature type="transmembrane region" description="Helical" evidence="1">
    <location>
        <begin position="20"/>
        <end position="43"/>
    </location>
</feature>
<reference evidence="2 3" key="1">
    <citation type="submission" date="2023-07" db="EMBL/GenBank/DDBJ databases">
        <title>Comparative genomics of wheat-associated soil bacteria to identify genetic determinants of phenazine resistance.</title>
        <authorList>
            <person name="Mouncey N."/>
        </authorList>
    </citation>
    <scope>NUCLEOTIDE SEQUENCE [LARGE SCALE GENOMIC DNA]</scope>
    <source>
        <strain evidence="2 3">W4I11</strain>
    </source>
</reference>
<dbReference type="RefSeq" id="WP_307277739.1">
    <property type="nucleotide sequence ID" value="NZ_JAUSZT010000002.1"/>
</dbReference>
<proteinExistence type="predicted"/>
<evidence type="ECO:0000313" key="3">
    <source>
        <dbReference type="Proteomes" id="UP001237780"/>
    </source>
</evidence>
<organism evidence="2 3">
    <name type="scientific">Phyllobacterium ifriqiyense</name>
    <dbReference type="NCBI Taxonomy" id="314238"/>
    <lineage>
        <taxon>Bacteria</taxon>
        <taxon>Pseudomonadati</taxon>
        <taxon>Pseudomonadota</taxon>
        <taxon>Alphaproteobacteria</taxon>
        <taxon>Hyphomicrobiales</taxon>
        <taxon>Phyllobacteriaceae</taxon>
        <taxon>Phyllobacterium</taxon>
    </lineage>
</organism>
<name>A0ABU0S541_9HYPH</name>